<dbReference type="AlphaFoldDB" id="A0A1I2GWA6"/>
<dbReference type="Pfam" id="PF00476">
    <property type="entry name" value="DNA_pol_A"/>
    <property type="match status" value="1"/>
</dbReference>
<evidence type="ECO:0000256" key="10">
    <source>
        <dbReference type="ARBA" id="ARBA00022839"/>
    </source>
</evidence>
<dbReference type="GO" id="GO:0006261">
    <property type="term" value="P:DNA-templated DNA replication"/>
    <property type="evidence" value="ECO:0007669"/>
    <property type="project" value="UniProtKB-UniRule"/>
</dbReference>
<dbReference type="CDD" id="cd08637">
    <property type="entry name" value="DNA_pol_A_pol_I_C"/>
    <property type="match status" value="1"/>
</dbReference>
<evidence type="ECO:0000256" key="4">
    <source>
        <dbReference type="ARBA" id="ARBA00022679"/>
    </source>
</evidence>
<dbReference type="Gene3D" id="3.30.420.10">
    <property type="entry name" value="Ribonuclease H-like superfamily/Ribonuclease H"/>
    <property type="match status" value="1"/>
</dbReference>
<keyword evidence="6 16" id="KW-0235">DNA replication</keyword>
<dbReference type="SMART" id="SM00474">
    <property type="entry name" value="35EXOc"/>
    <property type="match status" value="1"/>
</dbReference>
<evidence type="ECO:0000256" key="11">
    <source>
        <dbReference type="ARBA" id="ARBA00022932"/>
    </source>
</evidence>
<evidence type="ECO:0000256" key="13">
    <source>
        <dbReference type="ARBA" id="ARBA00023204"/>
    </source>
</evidence>
<evidence type="ECO:0000256" key="5">
    <source>
        <dbReference type="ARBA" id="ARBA00022695"/>
    </source>
</evidence>
<dbReference type="Pfam" id="PF02739">
    <property type="entry name" value="5_3_exonuc_N"/>
    <property type="match status" value="1"/>
</dbReference>
<comment type="similarity">
    <text evidence="1 16">Belongs to the DNA polymerase type-A family.</text>
</comment>
<keyword evidence="10" id="KW-0269">Exonuclease</keyword>
<dbReference type="InterPro" id="IPR043502">
    <property type="entry name" value="DNA/RNA_pol_sf"/>
</dbReference>
<dbReference type="FunFam" id="1.10.150.20:FF:000003">
    <property type="entry name" value="DNA polymerase I"/>
    <property type="match status" value="1"/>
</dbReference>
<dbReference type="InterPro" id="IPR018320">
    <property type="entry name" value="DNA_polymerase_1"/>
</dbReference>
<dbReference type="PANTHER" id="PTHR10133:SF27">
    <property type="entry name" value="DNA POLYMERASE NU"/>
    <property type="match status" value="1"/>
</dbReference>
<dbReference type="GO" id="GO:0008408">
    <property type="term" value="F:3'-5' exonuclease activity"/>
    <property type="evidence" value="ECO:0007669"/>
    <property type="project" value="InterPro"/>
</dbReference>
<evidence type="ECO:0000256" key="8">
    <source>
        <dbReference type="ARBA" id="ARBA00022763"/>
    </source>
</evidence>
<dbReference type="Gene3D" id="1.20.1060.10">
    <property type="entry name" value="Taq DNA Polymerase, Chain T, domain 4"/>
    <property type="match status" value="1"/>
</dbReference>
<evidence type="ECO:0000256" key="14">
    <source>
        <dbReference type="ARBA" id="ARBA00049244"/>
    </source>
</evidence>
<protein>
    <recommendedName>
        <fullName evidence="3 15">DNA polymerase I</fullName>
        <ecNumber evidence="2 15">2.7.7.7</ecNumber>
    </recommendedName>
</protein>
<dbReference type="GO" id="GO:0006302">
    <property type="term" value="P:double-strand break repair"/>
    <property type="evidence" value="ECO:0007669"/>
    <property type="project" value="TreeGrafter"/>
</dbReference>
<keyword evidence="7" id="KW-0540">Nuclease</keyword>
<keyword evidence="13 16" id="KW-0234">DNA repair</keyword>
<reference evidence="21" key="1">
    <citation type="submission" date="2016-10" db="EMBL/GenBank/DDBJ databases">
        <authorList>
            <person name="Varghese N."/>
            <person name="Submissions S."/>
        </authorList>
    </citation>
    <scope>NUCLEOTIDE SEQUENCE [LARGE SCALE GENOMIC DNA]</scope>
    <source>
        <strain evidence="21">ATCC 25963</strain>
    </source>
</reference>
<dbReference type="EC" id="2.7.7.7" evidence="2 15"/>
<dbReference type="InterPro" id="IPR008918">
    <property type="entry name" value="HhH2"/>
</dbReference>
<dbReference type="InterPro" id="IPR012337">
    <property type="entry name" value="RNaseH-like_sf"/>
</dbReference>
<sequence length="893" mass="98045">MMPRMAKAERLVLVDGSWLIYRAFFAIPANLQTKTGLPTNAIFGFATMFRKLFSGRMPERGAVVFDSPAATFRELKYPQYKAQRPSMPGELAQQLPVIDRLVATHRFPLLRQPGYEADDIIATLARRGVEAGLEVVIVAGDKDLAQMVGDGIRMQDTMRDVTYDAELVRKKWGVPPARIPDLLALMGDTVDNIPGVPGIGQKGAAGLLEKYGSLDGVYEHLDELKGKQKAALEEHREAVKLWRHLATVDDRAELVVGVDDLRLTPPDPRELDALYRELEFFSLLTGGGDAKVGDAPDIEVEVPTTVEAARAAIDGLPAGQAVAVVPLFEPPARVHHAHLVGVALATAGRKPLYLAFRGVGETLGDGAIELLRGLLGDTSRPKYVHDVKQLAILAWRHGLRLGGELLDTMVASFLVDPVKCIPHGLDQVAREYVQRSIPAVTTLLKSGKSARPPSAVEVGAAAGYAAQLADVVLALGPVLQRRLGEAGQAAHYEAVERPLAYVLARMELAGIRVDRDDLARMGEEFHRRKAEIEARIYALAGHEFNIGSTKQLADVLFEELKLPVIKKNKTGYSTDAEVLERLAPKHEIAREILAQRELAKLINTYTDVLRDAIAPETGRIHATFQQTVGVSGRLISTDPDLQRTPVRTPEGQRIRRAFVAPEGRRIISADWSQIELRVLAHFSKDPRLVEAFRDKLDLHRRTAALLFRVAPEAVTKEQRNVGKTVNFATIYGQGATALGQILGIARKEAQSYIEQYFEYYAGVRAWLDRTIAEAHGNGYVTTLLGRRRWIPELTSRNDTDRAAGERIAANTPIQGSAADLCKLAMLQIDRELPAAAPDARMLLQVHDELVFEVPEAEVAATVEVARRAMEQPYPLDVPLEVGIGVGQSWGEAH</sequence>
<dbReference type="InterPro" id="IPR029060">
    <property type="entry name" value="PIN-like_dom_sf"/>
</dbReference>
<dbReference type="SUPFAM" id="SSF88723">
    <property type="entry name" value="PIN domain-like"/>
    <property type="match status" value="1"/>
</dbReference>
<dbReference type="SUPFAM" id="SSF47807">
    <property type="entry name" value="5' to 3' exonuclease, C-terminal subdomain"/>
    <property type="match status" value="1"/>
</dbReference>
<evidence type="ECO:0000313" key="21">
    <source>
        <dbReference type="Proteomes" id="UP000199400"/>
    </source>
</evidence>
<dbReference type="STRING" id="54.SAMN02745121_07578"/>
<evidence type="ECO:0000256" key="3">
    <source>
        <dbReference type="ARBA" id="ARBA00020311"/>
    </source>
</evidence>
<keyword evidence="9" id="KW-0378">Hydrolase</keyword>
<dbReference type="Gene3D" id="3.40.50.1010">
    <property type="entry name" value="5'-nuclease"/>
    <property type="match status" value="1"/>
</dbReference>
<dbReference type="CDD" id="cd09898">
    <property type="entry name" value="H3TH_53EXO"/>
    <property type="match status" value="1"/>
</dbReference>
<evidence type="ECO:0000259" key="18">
    <source>
        <dbReference type="SMART" id="SM00475"/>
    </source>
</evidence>
<evidence type="ECO:0000256" key="1">
    <source>
        <dbReference type="ARBA" id="ARBA00007705"/>
    </source>
</evidence>
<feature type="domain" description="5'-3' exonuclease" evidence="18">
    <location>
        <begin position="9"/>
        <end position="264"/>
    </location>
</feature>
<dbReference type="InterPro" id="IPR019760">
    <property type="entry name" value="DNA-dir_DNA_pol_A_CS"/>
</dbReference>
<dbReference type="PANTHER" id="PTHR10133">
    <property type="entry name" value="DNA POLYMERASE I"/>
    <property type="match status" value="1"/>
</dbReference>
<keyword evidence="5 16" id="KW-0548">Nucleotidyltransferase</keyword>
<evidence type="ECO:0000313" key="20">
    <source>
        <dbReference type="EMBL" id="SFF22214.1"/>
    </source>
</evidence>
<dbReference type="SUPFAM" id="SSF53098">
    <property type="entry name" value="Ribonuclease H-like"/>
    <property type="match status" value="1"/>
</dbReference>
<keyword evidence="21" id="KW-1185">Reference proteome</keyword>
<dbReference type="InterPro" id="IPR001098">
    <property type="entry name" value="DNA-dir_DNA_pol_A_palm_dom"/>
</dbReference>
<dbReference type="InterPro" id="IPR020045">
    <property type="entry name" value="DNA_polI_H3TH"/>
</dbReference>
<dbReference type="SMART" id="SM00482">
    <property type="entry name" value="POLAc"/>
    <property type="match status" value="1"/>
</dbReference>
<dbReference type="CDD" id="cd06140">
    <property type="entry name" value="DNA_polA_I_Bacillus_like_exo"/>
    <property type="match status" value="1"/>
</dbReference>
<evidence type="ECO:0000256" key="2">
    <source>
        <dbReference type="ARBA" id="ARBA00012417"/>
    </source>
</evidence>
<dbReference type="NCBIfam" id="TIGR00593">
    <property type="entry name" value="pola"/>
    <property type="match status" value="1"/>
</dbReference>
<dbReference type="InterPro" id="IPR002562">
    <property type="entry name" value="3'-5'_exonuclease_dom"/>
</dbReference>
<evidence type="ECO:0000256" key="7">
    <source>
        <dbReference type="ARBA" id="ARBA00022722"/>
    </source>
</evidence>
<evidence type="ECO:0000256" key="6">
    <source>
        <dbReference type="ARBA" id="ARBA00022705"/>
    </source>
</evidence>
<organism evidence="20 21">
    <name type="scientific">Nannocystis exedens</name>
    <dbReference type="NCBI Taxonomy" id="54"/>
    <lineage>
        <taxon>Bacteria</taxon>
        <taxon>Pseudomonadati</taxon>
        <taxon>Myxococcota</taxon>
        <taxon>Polyangia</taxon>
        <taxon>Nannocystales</taxon>
        <taxon>Nannocystaceae</taxon>
        <taxon>Nannocystis</taxon>
    </lineage>
</organism>
<dbReference type="NCBIfam" id="NF004397">
    <property type="entry name" value="PRK05755.1"/>
    <property type="match status" value="1"/>
</dbReference>
<evidence type="ECO:0000259" key="17">
    <source>
        <dbReference type="SMART" id="SM00474"/>
    </source>
</evidence>
<dbReference type="SUPFAM" id="SSF56672">
    <property type="entry name" value="DNA/RNA polymerases"/>
    <property type="match status" value="1"/>
</dbReference>
<feature type="domain" description="DNA-directed DNA polymerase family A palm" evidence="19">
    <location>
        <begin position="651"/>
        <end position="857"/>
    </location>
</feature>
<dbReference type="GO" id="GO:0008409">
    <property type="term" value="F:5'-3' exonuclease activity"/>
    <property type="evidence" value="ECO:0007669"/>
    <property type="project" value="InterPro"/>
</dbReference>
<accession>A0A1I2GWA6</accession>
<dbReference type="InterPro" id="IPR020046">
    <property type="entry name" value="5-3_exonucl_a-hlix_arch_N"/>
</dbReference>
<name>A0A1I2GWA6_9BACT</name>
<keyword evidence="11 16" id="KW-0239">DNA-directed DNA polymerase</keyword>
<proteinExistence type="inferred from homology"/>
<comment type="catalytic activity">
    <reaction evidence="14 16">
        <text>DNA(n) + a 2'-deoxyribonucleoside 5'-triphosphate = DNA(n+1) + diphosphate</text>
        <dbReference type="Rhea" id="RHEA:22508"/>
        <dbReference type="Rhea" id="RHEA-COMP:17339"/>
        <dbReference type="Rhea" id="RHEA-COMP:17340"/>
        <dbReference type="ChEBI" id="CHEBI:33019"/>
        <dbReference type="ChEBI" id="CHEBI:61560"/>
        <dbReference type="ChEBI" id="CHEBI:173112"/>
        <dbReference type="EC" id="2.7.7.7"/>
    </reaction>
</comment>
<keyword evidence="4 16" id="KW-0808">Transferase</keyword>
<dbReference type="GO" id="GO:0003887">
    <property type="term" value="F:DNA-directed DNA polymerase activity"/>
    <property type="evidence" value="ECO:0007669"/>
    <property type="project" value="UniProtKB-UniRule"/>
</dbReference>
<dbReference type="SMART" id="SM00475">
    <property type="entry name" value="53EXOc"/>
    <property type="match status" value="1"/>
</dbReference>
<dbReference type="FunFam" id="1.20.1060.10:FF:000001">
    <property type="entry name" value="DNA polymerase I"/>
    <property type="match status" value="1"/>
</dbReference>
<dbReference type="Pfam" id="PF01367">
    <property type="entry name" value="5_3_exonuc"/>
    <property type="match status" value="1"/>
</dbReference>
<dbReference type="Gene3D" id="3.30.70.370">
    <property type="match status" value="1"/>
</dbReference>
<dbReference type="FunFam" id="1.10.150.20:FF:000002">
    <property type="entry name" value="DNA polymerase I"/>
    <property type="match status" value="1"/>
</dbReference>
<dbReference type="PROSITE" id="PS00447">
    <property type="entry name" value="DNA_POLYMERASE_A"/>
    <property type="match status" value="1"/>
</dbReference>
<dbReference type="InterPro" id="IPR036397">
    <property type="entry name" value="RNaseH_sf"/>
</dbReference>
<dbReference type="Proteomes" id="UP000199400">
    <property type="component" value="Unassembled WGS sequence"/>
</dbReference>
<dbReference type="GO" id="GO:0003677">
    <property type="term" value="F:DNA binding"/>
    <property type="evidence" value="ECO:0007669"/>
    <property type="project" value="UniProtKB-UniRule"/>
</dbReference>
<keyword evidence="8 16" id="KW-0227">DNA damage</keyword>
<keyword evidence="12 16" id="KW-0238">DNA-binding</keyword>
<dbReference type="InterPro" id="IPR002298">
    <property type="entry name" value="DNA_polymerase_A"/>
</dbReference>
<evidence type="ECO:0000256" key="9">
    <source>
        <dbReference type="ARBA" id="ARBA00022801"/>
    </source>
</evidence>
<dbReference type="InterPro" id="IPR036279">
    <property type="entry name" value="5-3_exonuclease_C_sf"/>
</dbReference>
<dbReference type="OrthoDB" id="9806424at2"/>
<dbReference type="PRINTS" id="PR00868">
    <property type="entry name" value="DNAPOLI"/>
</dbReference>
<evidence type="ECO:0000256" key="12">
    <source>
        <dbReference type="ARBA" id="ARBA00023125"/>
    </source>
</evidence>
<gene>
    <name evidence="16" type="primary">polA</name>
    <name evidence="20" type="ORF">SAMN02745121_07578</name>
</gene>
<dbReference type="Gene3D" id="1.10.150.20">
    <property type="entry name" value="5' to 3' exonuclease, C-terminal subdomain"/>
    <property type="match status" value="2"/>
</dbReference>
<dbReference type="SMART" id="SM00279">
    <property type="entry name" value="HhH2"/>
    <property type="match status" value="1"/>
</dbReference>
<evidence type="ECO:0000256" key="16">
    <source>
        <dbReference type="RuleBase" id="RU004460"/>
    </source>
</evidence>
<dbReference type="EMBL" id="FOMX01000036">
    <property type="protein sequence ID" value="SFF22214.1"/>
    <property type="molecule type" value="Genomic_DNA"/>
</dbReference>
<dbReference type="InterPro" id="IPR002421">
    <property type="entry name" value="5-3_exonuclease"/>
</dbReference>
<feature type="domain" description="3'-5' exonuclease" evidence="17">
    <location>
        <begin position="297"/>
        <end position="484"/>
    </location>
</feature>
<evidence type="ECO:0000256" key="15">
    <source>
        <dbReference type="NCBIfam" id="TIGR00593"/>
    </source>
</evidence>
<evidence type="ECO:0000259" key="19">
    <source>
        <dbReference type="SMART" id="SM00482"/>
    </source>
</evidence>
<dbReference type="CDD" id="cd09859">
    <property type="entry name" value="PIN_53EXO"/>
    <property type="match status" value="1"/>
</dbReference>